<comment type="catalytic activity">
    <reaction evidence="4 5">
        <text>L-glutaminyl-[peptide chain release factor] + S-adenosyl-L-methionine = N(5)-methyl-L-glutaminyl-[peptide chain release factor] + S-adenosyl-L-homocysteine + H(+)</text>
        <dbReference type="Rhea" id="RHEA:42896"/>
        <dbReference type="Rhea" id="RHEA-COMP:10271"/>
        <dbReference type="Rhea" id="RHEA-COMP:10272"/>
        <dbReference type="ChEBI" id="CHEBI:15378"/>
        <dbReference type="ChEBI" id="CHEBI:30011"/>
        <dbReference type="ChEBI" id="CHEBI:57856"/>
        <dbReference type="ChEBI" id="CHEBI:59789"/>
        <dbReference type="ChEBI" id="CHEBI:61891"/>
        <dbReference type="EC" id="2.1.1.297"/>
    </reaction>
</comment>
<keyword evidence="1 5" id="KW-0489">Methyltransferase</keyword>
<dbReference type="Proteomes" id="UP000037660">
    <property type="component" value="Unassembled WGS sequence"/>
</dbReference>
<feature type="binding site" evidence="5">
    <location>
        <position position="131"/>
    </location>
    <ligand>
        <name>S-adenosyl-L-methionine</name>
        <dbReference type="ChEBI" id="CHEBI:59789"/>
    </ligand>
</feature>
<dbReference type="PANTHER" id="PTHR18895:SF74">
    <property type="entry name" value="MTRF1L RELEASE FACTOR GLUTAMINE METHYLTRANSFERASE"/>
    <property type="match status" value="1"/>
</dbReference>
<evidence type="ECO:0000259" key="7">
    <source>
        <dbReference type="Pfam" id="PF17827"/>
    </source>
</evidence>
<evidence type="ECO:0000256" key="4">
    <source>
        <dbReference type="ARBA" id="ARBA00048391"/>
    </source>
</evidence>
<dbReference type="Gene3D" id="3.40.50.150">
    <property type="entry name" value="Vaccinia Virus protein VP39"/>
    <property type="match status" value="1"/>
</dbReference>
<organism evidence="8 9">
    <name type="scientific">Piscinibacter sakaiensis</name>
    <name type="common">Ideonella sakaiensis</name>
    <dbReference type="NCBI Taxonomy" id="1547922"/>
    <lineage>
        <taxon>Bacteria</taxon>
        <taxon>Pseudomonadati</taxon>
        <taxon>Pseudomonadota</taxon>
        <taxon>Betaproteobacteria</taxon>
        <taxon>Burkholderiales</taxon>
        <taxon>Sphaerotilaceae</taxon>
        <taxon>Piscinibacter</taxon>
    </lineage>
</organism>
<feature type="binding site" evidence="5">
    <location>
        <position position="158"/>
    </location>
    <ligand>
        <name>S-adenosyl-L-methionine</name>
        <dbReference type="ChEBI" id="CHEBI:59789"/>
    </ligand>
</feature>
<evidence type="ECO:0000256" key="2">
    <source>
        <dbReference type="ARBA" id="ARBA00022679"/>
    </source>
</evidence>
<keyword evidence="3 5" id="KW-0949">S-adenosyl-L-methionine</keyword>
<protein>
    <recommendedName>
        <fullName evidence="5">Release factor glutamine methyltransferase</fullName>
        <shortName evidence="5">RF MTase</shortName>
        <ecNumber evidence="5">2.1.1.297</ecNumber>
    </recommendedName>
    <alternativeName>
        <fullName evidence="5">N5-glutamine methyltransferase PrmC</fullName>
    </alternativeName>
    <alternativeName>
        <fullName evidence="5">Protein-(glutamine-N5) MTase PrmC</fullName>
    </alternativeName>
    <alternativeName>
        <fullName evidence="5">Protein-glutamine N-methyltransferase PrmC</fullName>
    </alternativeName>
</protein>
<dbReference type="InterPro" id="IPR002052">
    <property type="entry name" value="DNA_methylase_N6_adenine_CS"/>
</dbReference>
<dbReference type="InterPro" id="IPR007848">
    <property type="entry name" value="Small_mtfrase_dom"/>
</dbReference>
<evidence type="ECO:0000313" key="8">
    <source>
        <dbReference type="EMBL" id="GAP34863.1"/>
    </source>
</evidence>
<dbReference type="PANTHER" id="PTHR18895">
    <property type="entry name" value="HEMK METHYLTRANSFERASE"/>
    <property type="match status" value="1"/>
</dbReference>
<dbReference type="GO" id="GO:0032259">
    <property type="term" value="P:methylation"/>
    <property type="evidence" value="ECO:0007669"/>
    <property type="project" value="UniProtKB-KW"/>
</dbReference>
<evidence type="ECO:0000313" key="9">
    <source>
        <dbReference type="Proteomes" id="UP000037660"/>
    </source>
</evidence>
<comment type="caution">
    <text evidence="8">The sequence shown here is derived from an EMBL/GenBank/DDBJ whole genome shotgun (WGS) entry which is preliminary data.</text>
</comment>
<comment type="function">
    <text evidence="5">Methylates the class 1 translation termination release factors RF1/PrfA and RF2/PrfB on the glutamine residue of the universally conserved GGQ motif.</text>
</comment>
<keyword evidence="9" id="KW-1185">Reference proteome</keyword>
<dbReference type="HAMAP" id="MF_02126">
    <property type="entry name" value="RF_methyltr_PrmC"/>
    <property type="match status" value="1"/>
</dbReference>
<gene>
    <name evidence="5" type="primary">prmC</name>
    <name evidence="8" type="ORF">ISF6_0346</name>
</gene>
<dbReference type="SUPFAM" id="SSF53335">
    <property type="entry name" value="S-adenosyl-L-methionine-dependent methyltransferases"/>
    <property type="match status" value="1"/>
</dbReference>
<evidence type="ECO:0000256" key="5">
    <source>
        <dbReference type="HAMAP-Rule" id="MF_02126"/>
    </source>
</evidence>
<reference evidence="9" key="1">
    <citation type="submission" date="2015-07" db="EMBL/GenBank/DDBJ databases">
        <title>Discovery of a poly(ethylene terephthalate assimilation.</title>
        <authorList>
            <person name="Yoshida S."/>
            <person name="Hiraga K."/>
            <person name="Takehana T."/>
            <person name="Taniguchi I."/>
            <person name="Yamaji H."/>
            <person name="Maeda Y."/>
            <person name="Toyohara K."/>
            <person name="Miyamoto K."/>
            <person name="Kimura Y."/>
            <person name="Oda K."/>
        </authorList>
    </citation>
    <scope>NUCLEOTIDE SEQUENCE [LARGE SCALE GENOMIC DNA]</scope>
    <source>
        <strain evidence="9">NBRC 110686 / TISTR 2288 / 201-F6</strain>
    </source>
</reference>
<evidence type="ECO:0000259" key="6">
    <source>
        <dbReference type="Pfam" id="PF05175"/>
    </source>
</evidence>
<dbReference type="EMBL" id="BBYR01000011">
    <property type="protein sequence ID" value="GAP34863.1"/>
    <property type="molecule type" value="Genomic_DNA"/>
</dbReference>
<dbReference type="InterPro" id="IPR040758">
    <property type="entry name" value="PrmC_N"/>
</dbReference>
<dbReference type="GO" id="GO:0102559">
    <property type="term" value="F:peptide chain release factor N(5)-glutamine methyltransferase activity"/>
    <property type="evidence" value="ECO:0007669"/>
    <property type="project" value="UniProtKB-EC"/>
</dbReference>
<proteinExistence type="inferred from homology"/>
<feature type="binding site" evidence="5">
    <location>
        <begin position="173"/>
        <end position="176"/>
    </location>
    <ligand>
        <name>substrate</name>
    </ligand>
</feature>
<dbReference type="STRING" id="1547922.ISF6_0346"/>
<dbReference type="Gene3D" id="1.10.8.10">
    <property type="entry name" value="DNA helicase RuvA subunit, C-terminal domain"/>
    <property type="match status" value="1"/>
</dbReference>
<dbReference type="InterPro" id="IPR050320">
    <property type="entry name" value="N5-glutamine_MTase"/>
</dbReference>
<dbReference type="FunFam" id="3.40.50.150:FF:000053">
    <property type="entry name" value="Release factor glutamine methyltransferase"/>
    <property type="match status" value="1"/>
</dbReference>
<evidence type="ECO:0000256" key="3">
    <source>
        <dbReference type="ARBA" id="ARBA00022691"/>
    </source>
</evidence>
<dbReference type="GO" id="GO:0003676">
    <property type="term" value="F:nucleic acid binding"/>
    <property type="evidence" value="ECO:0007669"/>
    <property type="project" value="InterPro"/>
</dbReference>
<feature type="binding site" evidence="5">
    <location>
        <begin position="108"/>
        <end position="112"/>
    </location>
    <ligand>
        <name>S-adenosyl-L-methionine</name>
        <dbReference type="ChEBI" id="CHEBI:59789"/>
    </ligand>
</feature>
<feature type="binding site" evidence="5">
    <location>
        <position position="173"/>
    </location>
    <ligand>
        <name>S-adenosyl-L-methionine</name>
        <dbReference type="ChEBI" id="CHEBI:59789"/>
    </ligand>
</feature>
<dbReference type="NCBIfam" id="TIGR00536">
    <property type="entry name" value="hemK_fam"/>
    <property type="match status" value="1"/>
</dbReference>
<dbReference type="CDD" id="cd02440">
    <property type="entry name" value="AdoMet_MTases"/>
    <property type="match status" value="1"/>
</dbReference>
<dbReference type="Pfam" id="PF05175">
    <property type="entry name" value="MTS"/>
    <property type="match status" value="1"/>
</dbReference>
<feature type="domain" description="Methyltransferase small" evidence="6">
    <location>
        <begin position="93"/>
        <end position="181"/>
    </location>
</feature>
<dbReference type="RefSeq" id="WP_054018958.1">
    <property type="nucleotide sequence ID" value="NZ_BBYR01000011.1"/>
</dbReference>
<keyword evidence="2 5" id="KW-0808">Transferase</keyword>
<dbReference type="PROSITE" id="PS00092">
    <property type="entry name" value="N6_MTASE"/>
    <property type="match status" value="1"/>
</dbReference>
<reference evidence="8 9" key="2">
    <citation type="journal article" date="2016" name="Science">
        <title>A bacterium that degrades and assimilates poly(ethylene terephthalate).</title>
        <authorList>
            <person name="Yoshida S."/>
            <person name="Hiraga K."/>
            <person name="Takehana T."/>
            <person name="Taniguchi I."/>
            <person name="Yamaji H."/>
            <person name="Maeda Y."/>
            <person name="Toyohara K."/>
            <person name="Miyamoto K."/>
            <person name="Kimura Y."/>
            <person name="Oda K."/>
        </authorList>
    </citation>
    <scope>NUCLEOTIDE SEQUENCE [LARGE SCALE GENOMIC DNA]</scope>
    <source>
        <strain evidence="9">NBRC 110686 / TISTR 2288 / 201-F6</strain>
    </source>
</reference>
<accession>A0A0K8NWW1</accession>
<feature type="domain" description="Release factor glutamine methyltransferase N-terminal" evidence="7">
    <location>
        <begin position="7"/>
        <end position="63"/>
    </location>
</feature>
<dbReference type="EC" id="2.1.1.297" evidence="5"/>
<evidence type="ECO:0000256" key="1">
    <source>
        <dbReference type="ARBA" id="ARBA00022603"/>
    </source>
</evidence>
<dbReference type="InterPro" id="IPR019874">
    <property type="entry name" value="RF_methyltr_PrmC"/>
</dbReference>
<dbReference type="AlphaFoldDB" id="A0A0K8NWW1"/>
<sequence>MARAQADGLARLDAQLLAAHLLGHDRSWVLTHDEHVLTPAEQAAWRDLVARRLDGEPLAYLVGQREFHGLPLRVDRHVLVPRPDTETLVDWALELLAPQATAAVLDLGTGSGAIVLALVHRRPGLRAVAVDASAGALAVARGNGQALGLAVDWRQGRWFSPVQSLRFDLVVSNPPYVAEGDPHLADLRHEPIEALTAGPDGLADLRAIVADAPDHLVPGGWLLLEHGHDQAAAVAALLRGRGFAEVGSRADLAGHLRCTGGRWTAASAAPALPPHLDDAPAGFPA</sequence>
<comment type="similarity">
    <text evidence="5">Belongs to the protein N5-glutamine methyltransferase family. PrmC subfamily.</text>
</comment>
<dbReference type="InterPro" id="IPR029063">
    <property type="entry name" value="SAM-dependent_MTases_sf"/>
</dbReference>
<dbReference type="InterPro" id="IPR004556">
    <property type="entry name" value="HemK-like"/>
</dbReference>
<dbReference type="Pfam" id="PF17827">
    <property type="entry name" value="PrmC_N"/>
    <property type="match status" value="1"/>
</dbReference>
<dbReference type="NCBIfam" id="TIGR03534">
    <property type="entry name" value="RF_mod_PrmC"/>
    <property type="match status" value="1"/>
</dbReference>
<name>A0A0K8NWW1_PISS1</name>